<dbReference type="KEGG" id="sapo:SAPIO_CDS4639"/>
<dbReference type="HOGENOM" id="CLU_2062810_0_0_1"/>
<dbReference type="EMBL" id="JOWA01000093">
    <property type="protein sequence ID" value="KEZ43451.1"/>
    <property type="molecule type" value="Genomic_DNA"/>
</dbReference>
<evidence type="ECO:0000313" key="2">
    <source>
        <dbReference type="Proteomes" id="UP000028545"/>
    </source>
</evidence>
<comment type="caution">
    <text evidence="1">The sequence shown here is derived from an EMBL/GenBank/DDBJ whole genome shotgun (WGS) entry which is preliminary data.</text>
</comment>
<name>A0A084G7Y9_PSEDA</name>
<gene>
    <name evidence="1" type="ORF">SAPIO_CDS4639</name>
</gene>
<keyword evidence="2" id="KW-1185">Reference proteome</keyword>
<accession>A0A084G7Y9</accession>
<dbReference type="AlphaFoldDB" id="A0A084G7Y9"/>
<evidence type="ECO:0000313" key="1">
    <source>
        <dbReference type="EMBL" id="KEZ43451.1"/>
    </source>
</evidence>
<dbReference type="GeneID" id="27723711"/>
<dbReference type="Proteomes" id="UP000028545">
    <property type="component" value="Unassembled WGS sequence"/>
</dbReference>
<dbReference type="VEuPathDB" id="FungiDB:SAPIO_CDS4639"/>
<sequence length="119" mass="13237">MHDYGADLKLHHRILVPSLGPVAAPRYQTLMELESNQLLFDLMSAIDSTADGDGVADISAVDAVDPYDMVVVGFMTEPKRFRFRLKPRGPWVEKVFTKAWAGAHRDLGKVLGITKDVEI</sequence>
<dbReference type="RefSeq" id="XP_016643250.1">
    <property type="nucleotide sequence ID" value="XM_016787141.1"/>
</dbReference>
<protein>
    <submittedName>
        <fullName evidence="1">Uncharacterized protein</fullName>
    </submittedName>
</protein>
<proteinExistence type="predicted"/>
<reference evidence="1 2" key="1">
    <citation type="journal article" date="2014" name="Genome Announc.">
        <title>Draft genome sequence of the pathogenic fungus Scedosporium apiospermum.</title>
        <authorList>
            <person name="Vandeputte P."/>
            <person name="Ghamrawi S."/>
            <person name="Rechenmann M."/>
            <person name="Iltis A."/>
            <person name="Giraud S."/>
            <person name="Fleury M."/>
            <person name="Thornton C."/>
            <person name="Delhaes L."/>
            <person name="Meyer W."/>
            <person name="Papon N."/>
            <person name="Bouchara J.P."/>
        </authorList>
    </citation>
    <scope>NUCLEOTIDE SEQUENCE [LARGE SCALE GENOMIC DNA]</scope>
    <source>
        <strain evidence="1 2">IHEM 14462</strain>
    </source>
</reference>
<organism evidence="1 2">
    <name type="scientific">Pseudallescheria apiosperma</name>
    <name type="common">Scedosporium apiospermum</name>
    <dbReference type="NCBI Taxonomy" id="563466"/>
    <lineage>
        <taxon>Eukaryota</taxon>
        <taxon>Fungi</taxon>
        <taxon>Dikarya</taxon>
        <taxon>Ascomycota</taxon>
        <taxon>Pezizomycotina</taxon>
        <taxon>Sordariomycetes</taxon>
        <taxon>Hypocreomycetidae</taxon>
        <taxon>Microascales</taxon>
        <taxon>Microascaceae</taxon>
        <taxon>Scedosporium</taxon>
    </lineage>
</organism>
<dbReference type="OrthoDB" id="1470350at2759"/>